<keyword evidence="3" id="KW-0150">Chloroplast</keyword>
<dbReference type="STRING" id="72664.V4L0D3"/>
<dbReference type="InterPro" id="IPR044240">
    <property type="entry name" value="STR4-like"/>
</dbReference>
<dbReference type="PANTHER" id="PTHR47377">
    <property type="entry name" value="RHODANESE-LIKE DOMAIN-CONTAINING PROTEIN 4, CHLOROPLASTIC"/>
    <property type="match status" value="1"/>
</dbReference>
<keyword evidence="12" id="KW-1185">Reference proteome</keyword>
<evidence type="ECO:0000313" key="11">
    <source>
        <dbReference type="EMBL" id="ESQ37059.1"/>
    </source>
</evidence>
<accession>V4L0D3</accession>
<dbReference type="CDD" id="cd00158">
    <property type="entry name" value="RHOD"/>
    <property type="match status" value="1"/>
</dbReference>
<feature type="transmembrane region" description="Helical" evidence="10">
    <location>
        <begin position="98"/>
        <end position="120"/>
    </location>
</feature>
<protein>
    <recommendedName>
        <fullName evidence="13">Rhodanese domain-containing protein</fullName>
    </recommendedName>
</protein>
<proteinExistence type="predicted"/>
<keyword evidence="7 10" id="KW-1133">Transmembrane helix</keyword>
<evidence type="ECO:0000256" key="4">
    <source>
        <dbReference type="ARBA" id="ARBA00022640"/>
    </source>
</evidence>
<dbReference type="Gene3D" id="3.40.250.10">
    <property type="entry name" value="Rhodanese-like domain"/>
    <property type="match status" value="1"/>
</dbReference>
<dbReference type="Proteomes" id="UP000030689">
    <property type="component" value="Unassembled WGS sequence"/>
</dbReference>
<feature type="region of interest" description="Disordered" evidence="9">
    <location>
        <begin position="248"/>
        <end position="270"/>
    </location>
</feature>
<keyword evidence="5 10" id="KW-0812">Transmembrane</keyword>
<evidence type="ECO:0000256" key="1">
    <source>
        <dbReference type="ARBA" id="ARBA00004229"/>
    </source>
</evidence>
<keyword evidence="4" id="KW-0934">Plastid</keyword>
<evidence type="ECO:0000256" key="3">
    <source>
        <dbReference type="ARBA" id="ARBA00022528"/>
    </source>
</evidence>
<sequence length="270" mass="29553">MTSLPIILSASSPPLRNLCKPSSSRIPDSDQSPITPLKLSPSLQLLSKTHLSLAVSQIISTSPVLASESFTSITDPSSTGKIDLESVLISIDNFFNKYPFFVAGCTFIYLVVVPVVIFYLRKYKPISAMNAFRKLKSQPDSQLLDIRDEKTLASLASPNLKFLGKSSIQVPYSEEDESGFLKRVKGSFSDPENTVVCVLDNFDGNSVKVAELLVENGFKEAYYIKGGARGKNGWLAIQEELLPPPVHMYTSKNTKAPSKNEEPSVVGTEN</sequence>
<dbReference type="SUPFAM" id="SSF52821">
    <property type="entry name" value="Rhodanese/Cell cycle control phosphatase"/>
    <property type="match status" value="1"/>
</dbReference>
<gene>
    <name evidence="11" type="ORF">EUTSA_v10002639mg</name>
</gene>
<keyword evidence="8 10" id="KW-0472">Membrane</keyword>
<organism evidence="11 12">
    <name type="scientific">Eutrema salsugineum</name>
    <name type="common">Saltwater cress</name>
    <name type="synonym">Sisymbrium salsugineum</name>
    <dbReference type="NCBI Taxonomy" id="72664"/>
    <lineage>
        <taxon>Eukaryota</taxon>
        <taxon>Viridiplantae</taxon>
        <taxon>Streptophyta</taxon>
        <taxon>Embryophyta</taxon>
        <taxon>Tracheophyta</taxon>
        <taxon>Spermatophyta</taxon>
        <taxon>Magnoliopsida</taxon>
        <taxon>eudicotyledons</taxon>
        <taxon>Gunneridae</taxon>
        <taxon>Pentapetalae</taxon>
        <taxon>rosids</taxon>
        <taxon>malvids</taxon>
        <taxon>Brassicales</taxon>
        <taxon>Brassicaceae</taxon>
        <taxon>Eutremeae</taxon>
        <taxon>Eutrema</taxon>
    </lineage>
</organism>
<evidence type="ECO:0000256" key="10">
    <source>
        <dbReference type="SAM" id="Phobius"/>
    </source>
</evidence>
<evidence type="ECO:0000256" key="9">
    <source>
        <dbReference type="SAM" id="MobiDB-lite"/>
    </source>
</evidence>
<evidence type="ECO:0000256" key="7">
    <source>
        <dbReference type="ARBA" id="ARBA00022989"/>
    </source>
</evidence>
<dbReference type="Gramene" id="ESQ37060">
    <property type="protein sequence ID" value="ESQ37060"/>
    <property type="gene ID" value="EUTSA_v10002639mg"/>
</dbReference>
<evidence type="ECO:0008006" key="13">
    <source>
        <dbReference type="Google" id="ProtNLM"/>
    </source>
</evidence>
<evidence type="ECO:0000313" key="12">
    <source>
        <dbReference type="Proteomes" id="UP000030689"/>
    </source>
</evidence>
<dbReference type="PANTHER" id="PTHR47377:SF3">
    <property type="entry name" value="RHODANESE-LIKE DOMAIN-CONTAINING PROTEIN 4A, CHLOROPLASTIC"/>
    <property type="match status" value="1"/>
</dbReference>
<comment type="subcellular location">
    <subcellularLocation>
        <location evidence="2">Membrane</location>
    </subcellularLocation>
    <subcellularLocation>
        <location evidence="1">Plastid</location>
        <location evidence="1">Chloroplast</location>
    </subcellularLocation>
</comment>
<evidence type="ECO:0000256" key="6">
    <source>
        <dbReference type="ARBA" id="ARBA00022946"/>
    </source>
</evidence>
<evidence type="ECO:0000256" key="2">
    <source>
        <dbReference type="ARBA" id="ARBA00004370"/>
    </source>
</evidence>
<dbReference type="AlphaFoldDB" id="V4L0D3"/>
<dbReference type="EMBL" id="KI517609">
    <property type="protein sequence ID" value="ESQ37060.1"/>
    <property type="molecule type" value="Genomic_DNA"/>
</dbReference>
<evidence type="ECO:0000256" key="5">
    <source>
        <dbReference type="ARBA" id="ARBA00022692"/>
    </source>
</evidence>
<dbReference type="EMBL" id="KI517609">
    <property type="protein sequence ID" value="ESQ37059.1"/>
    <property type="molecule type" value="Genomic_DNA"/>
</dbReference>
<dbReference type="OMA" id="PSSEMND"/>
<dbReference type="InterPro" id="IPR036873">
    <property type="entry name" value="Rhodanese-like_dom_sf"/>
</dbReference>
<dbReference type="Gramene" id="ESQ37059">
    <property type="protein sequence ID" value="ESQ37059"/>
    <property type="gene ID" value="EUTSA_v10002639mg"/>
</dbReference>
<dbReference type="OrthoDB" id="1696354at2759"/>
<dbReference type="FunFam" id="3.40.250.10:FF:000044">
    <property type="entry name" value="Rhodanese-like domain-containing protein 4, chloroplastic"/>
    <property type="match status" value="1"/>
</dbReference>
<evidence type="ECO:0000256" key="8">
    <source>
        <dbReference type="ARBA" id="ARBA00023136"/>
    </source>
</evidence>
<keyword evidence="6" id="KW-0809">Transit peptide</keyword>
<dbReference type="eggNOG" id="KOG1075">
    <property type="taxonomic scope" value="Eukaryota"/>
</dbReference>
<name>V4L0D3_EUTSA</name>
<dbReference type="GO" id="GO:0009535">
    <property type="term" value="C:chloroplast thylakoid membrane"/>
    <property type="evidence" value="ECO:0007669"/>
    <property type="project" value="UniProtKB-ARBA"/>
</dbReference>
<reference evidence="11 12" key="1">
    <citation type="journal article" date="2013" name="Front. Plant Sci.">
        <title>The Reference Genome of the Halophytic Plant Eutrema salsugineum.</title>
        <authorList>
            <person name="Yang R."/>
            <person name="Jarvis D.E."/>
            <person name="Chen H."/>
            <person name="Beilstein M.A."/>
            <person name="Grimwood J."/>
            <person name="Jenkins J."/>
            <person name="Shu S."/>
            <person name="Prochnik S."/>
            <person name="Xin M."/>
            <person name="Ma C."/>
            <person name="Schmutz J."/>
            <person name="Wing R.A."/>
            <person name="Mitchell-Olds T."/>
            <person name="Schumaker K.S."/>
            <person name="Wang X."/>
        </authorList>
    </citation>
    <scope>NUCLEOTIDE SEQUENCE [LARGE SCALE GENOMIC DNA]</scope>
</reference>